<proteinExistence type="predicted"/>
<dbReference type="HOGENOM" id="CLU_634804_0_0_1"/>
<reference evidence="2 3" key="1">
    <citation type="journal article" date="2012" name="PLoS Pathog.">
        <title>Diverse lifestyles and strategies of plant pathogenesis encoded in the genomes of eighteen Dothideomycetes fungi.</title>
        <authorList>
            <person name="Ohm R.A."/>
            <person name="Feau N."/>
            <person name="Henrissat B."/>
            <person name="Schoch C.L."/>
            <person name="Horwitz B.A."/>
            <person name="Barry K.W."/>
            <person name="Condon B.J."/>
            <person name="Copeland A.C."/>
            <person name="Dhillon B."/>
            <person name="Glaser F."/>
            <person name="Hesse C.N."/>
            <person name="Kosti I."/>
            <person name="LaButti K."/>
            <person name="Lindquist E.A."/>
            <person name="Lucas S."/>
            <person name="Salamov A.A."/>
            <person name="Bradshaw R.E."/>
            <person name="Ciuffetti L."/>
            <person name="Hamelin R.C."/>
            <person name="Kema G.H.J."/>
            <person name="Lawrence C."/>
            <person name="Scott J.A."/>
            <person name="Spatafora J.W."/>
            <person name="Turgeon B.G."/>
            <person name="de Wit P.J.G.M."/>
            <person name="Zhong S."/>
            <person name="Goodwin S.B."/>
            <person name="Grigoriev I.V."/>
        </authorList>
    </citation>
    <scope>NUCLEOTIDE SEQUENCE [LARGE SCALE GENOMIC DNA]</scope>
    <source>
        <strain evidence="2 3">CIRAD86</strain>
    </source>
</reference>
<dbReference type="AlphaFoldDB" id="M3AZB3"/>
<protein>
    <submittedName>
        <fullName evidence="2">Uncharacterized protein</fullName>
    </submittedName>
</protein>
<gene>
    <name evidence="2" type="ORF">MYCFIDRAFT_82422</name>
</gene>
<feature type="region of interest" description="Disordered" evidence="1">
    <location>
        <begin position="38"/>
        <end position="62"/>
    </location>
</feature>
<organism evidence="2 3">
    <name type="scientific">Pseudocercospora fijiensis (strain CIRAD86)</name>
    <name type="common">Black leaf streak disease fungus</name>
    <name type="synonym">Mycosphaerella fijiensis</name>
    <dbReference type="NCBI Taxonomy" id="383855"/>
    <lineage>
        <taxon>Eukaryota</taxon>
        <taxon>Fungi</taxon>
        <taxon>Dikarya</taxon>
        <taxon>Ascomycota</taxon>
        <taxon>Pezizomycotina</taxon>
        <taxon>Dothideomycetes</taxon>
        <taxon>Dothideomycetidae</taxon>
        <taxon>Mycosphaerellales</taxon>
        <taxon>Mycosphaerellaceae</taxon>
        <taxon>Pseudocercospora</taxon>
    </lineage>
</organism>
<dbReference type="KEGG" id="pfj:MYCFIDRAFT_82422"/>
<dbReference type="Proteomes" id="UP000016932">
    <property type="component" value="Unassembled WGS sequence"/>
</dbReference>
<dbReference type="VEuPathDB" id="FungiDB:MYCFIDRAFT_82422"/>
<name>M3AZB3_PSEFD</name>
<evidence type="ECO:0000313" key="2">
    <source>
        <dbReference type="EMBL" id="EME82518.1"/>
    </source>
</evidence>
<dbReference type="OrthoDB" id="10439667at2759"/>
<dbReference type="GeneID" id="19341947"/>
<dbReference type="RefSeq" id="XP_007927793.1">
    <property type="nucleotide sequence ID" value="XM_007929602.1"/>
</dbReference>
<sequence>MPRQHSRPLPRRRASVQLSYEGCLEFPQFVGDLLAQAPESQQRGRSRTRHAHSPPPRSPSGEAQAAIRRVLNYFWVCQEMGFRIATMETVAVDHGDLSEVQVGILAGLVEVFYQRLVVQRDTSTRDMRRAFRNRMAPLIGEFGLHADSIFSRLQDLRMRAYGRRRSEGVGRETILGFSDSASLLHAFFFLYAHAHIAGISSSRQQIIPRIDTSPADLSTTIHSYPRRYIKMALNLLSQLLPYQRACRQLGATRHALNYEGTRPSYYPTPALVRGIRRCGMCVPEILWYLDGKWNEGQAARRRKREDLKHLISKLWRSCMSEPADMTEALVSRWSDQYQARALLACIEAVQRDGPDHMPAFQVVIRTTTLRPWMTMEELRAQLESEWHRSPTLVREHEERIRETQRVINTRYSQYVAGLLDEASDGDDEEIFE</sequence>
<evidence type="ECO:0000313" key="3">
    <source>
        <dbReference type="Proteomes" id="UP000016932"/>
    </source>
</evidence>
<evidence type="ECO:0000256" key="1">
    <source>
        <dbReference type="SAM" id="MobiDB-lite"/>
    </source>
</evidence>
<dbReference type="EMBL" id="KB446559">
    <property type="protein sequence ID" value="EME82518.1"/>
    <property type="molecule type" value="Genomic_DNA"/>
</dbReference>
<keyword evidence="3" id="KW-1185">Reference proteome</keyword>
<accession>M3AZB3</accession>